<protein>
    <submittedName>
        <fullName evidence="1">Cyclase family protein</fullName>
    </submittedName>
</protein>
<organism evidence="1 2">
    <name type="scientific">Oscillibacter hominis</name>
    <dbReference type="NCBI Taxonomy" id="2763056"/>
    <lineage>
        <taxon>Bacteria</taxon>
        <taxon>Bacillati</taxon>
        <taxon>Bacillota</taxon>
        <taxon>Clostridia</taxon>
        <taxon>Eubacteriales</taxon>
        <taxon>Oscillospiraceae</taxon>
        <taxon>Oscillibacter</taxon>
    </lineage>
</organism>
<proteinExistence type="predicted"/>
<evidence type="ECO:0000313" key="1">
    <source>
        <dbReference type="EMBL" id="QNL44319.1"/>
    </source>
</evidence>
<sequence>MILDLTHLIANGMPVYPGTGSPDLSPAGTLKEDGYRETMLHMTSHTGTHMDAPAHMLPGGATLDALPVSCFCGQALMIDCTRLRGPQVTREVLRRWEGEIEQADFLLLRTGFEAFWGTPEYYGDFAVPDREAMDYLTGCGLKGTGTDAISIDVMSETDFPNHMLLFGAGMVSIENLRLSALPEGVLFPFCALPLNFHDSDGAPVRAIARLD</sequence>
<name>A0A7G9B438_9FIRM</name>
<dbReference type="Pfam" id="PF04199">
    <property type="entry name" value="Cyclase"/>
    <property type="match status" value="1"/>
</dbReference>
<dbReference type="SUPFAM" id="SSF102198">
    <property type="entry name" value="Putative cyclase"/>
    <property type="match status" value="1"/>
</dbReference>
<dbReference type="InterPro" id="IPR037175">
    <property type="entry name" value="KFase_sf"/>
</dbReference>
<dbReference type="GO" id="GO:0019441">
    <property type="term" value="P:L-tryptophan catabolic process to kynurenine"/>
    <property type="evidence" value="ECO:0007669"/>
    <property type="project" value="InterPro"/>
</dbReference>
<accession>A0A7G9B438</accession>
<dbReference type="Proteomes" id="UP000515960">
    <property type="component" value="Chromosome"/>
</dbReference>
<dbReference type="InterPro" id="IPR007325">
    <property type="entry name" value="KFase/CYL"/>
</dbReference>
<dbReference type="RefSeq" id="WP_187332920.1">
    <property type="nucleotide sequence ID" value="NZ_CP060490.1"/>
</dbReference>
<evidence type="ECO:0000313" key="2">
    <source>
        <dbReference type="Proteomes" id="UP000515960"/>
    </source>
</evidence>
<dbReference type="GO" id="GO:0004061">
    <property type="term" value="F:arylformamidase activity"/>
    <property type="evidence" value="ECO:0007669"/>
    <property type="project" value="InterPro"/>
</dbReference>
<dbReference type="PANTHER" id="PTHR31118:SF12">
    <property type="entry name" value="CYCLASE-LIKE PROTEIN 2"/>
    <property type="match status" value="1"/>
</dbReference>
<dbReference type="AlphaFoldDB" id="A0A7G9B438"/>
<keyword evidence="2" id="KW-1185">Reference proteome</keyword>
<dbReference type="EMBL" id="CP060490">
    <property type="protein sequence ID" value="QNL44319.1"/>
    <property type="molecule type" value="Genomic_DNA"/>
</dbReference>
<dbReference type="Gene3D" id="3.50.30.50">
    <property type="entry name" value="Putative cyclase"/>
    <property type="match status" value="1"/>
</dbReference>
<dbReference type="PANTHER" id="PTHR31118">
    <property type="entry name" value="CYCLASE-LIKE PROTEIN 2"/>
    <property type="match status" value="1"/>
</dbReference>
<dbReference type="KEGG" id="ohi:H8790_12905"/>
<gene>
    <name evidence="1" type="ORF">H8790_12905</name>
</gene>
<reference evidence="1 2" key="1">
    <citation type="submission" date="2020-08" db="EMBL/GenBank/DDBJ databases">
        <authorList>
            <person name="Liu C."/>
            <person name="Sun Q."/>
        </authorList>
    </citation>
    <scope>NUCLEOTIDE SEQUENCE [LARGE SCALE GENOMIC DNA]</scope>
    <source>
        <strain evidence="1 2">NSJ-62</strain>
    </source>
</reference>